<dbReference type="GO" id="GO:0006950">
    <property type="term" value="P:response to stress"/>
    <property type="evidence" value="ECO:0007669"/>
    <property type="project" value="TreeGrafter"/>
</dbReference>
<dbReference type="GO" id="GO:0003700">
    <property type="term" value="F:DNA-binding transcription factor activity"/>
    <property type="evidence" value="ECO:0007669"/>
    <property type="project" value="InterPro"/>
</dbReference>
<dbReference type="EMBL" id="JAGSND010000002">
    <property type="protein sequence ID" value="MBR0597092.1"/>
    <property type="molecule type" value="Genomic_DNA"/>
</dbReference>
<dbReference type="SUPFAM" id="SSF46785">
    <property type="entry name" value="Winged helix' DNA-binding domain"/>
    <property type="match status" value="1"/>
</dbReference>
<dbReference type="Gene3D" id="1.10.10.10">
    <property type="entry name" value="Winged helix-like DNA-binding domain superfamily/Winged helix DNA-binding domain"/>
    <property type="match status" value="1"/>
</dbReference>
<keyword evidence="3" id="KW-1185">Reference proteome</keyword>
<evidence type="ECO:0000259" key="1">
    <source>
        <dbReference type="PROSITE" id="PS50995"/>
    </source>
</evidence>
<comment type="caution">
    <text evidence="2">The sequence shown here is derived from an EMBL/GenBank/DDBJ whole genome shotgun (WGS) entry which is preliminary data.</text>
</comment>
<gene>
    <name evidence="2" type="ORF">KCX82_04340</name>
</gene>
<dbReference type="PANTHER" id="PTHR33164">
    <property type="entry name" value="TRANSCRIPTIONAL REGULATOR, MARR FAMILY"/>
    <property type="match status" value="1"/>
</dbReference>
<dbReference type="InterPro" id="IPR000835">
    <property type="entry name" value="HTH_MarR-typ"/>
</dbReference>
<sequence>MDPNMNTVTEKIFQLIPLLNRTLSIASIKASNDFSRHHHEILFILSEYEYLTMSDIGKFLFISKPNTTNLVDKLIQQGLVKRSAHEKDRRVILVSITEEGRKVFRATLEQLKGNAEENLVYLTAEERIKISESLDTLHQLLRKALKE</sequence>
<dbReference type="InterPro" id="IPR036390">
    <property type="entry name" value="WH_DNA-bd_sf"/>
</dbReference>
<dbReference type="InterPro" id="IPR039422">
    <property type="entry name" value="MarR/SlyA-like"/>
</dbReference>
<dbReference type="RefSeq" id="WP_227017221.1">
    <property type="nucleotide sequence ID" value="NZ_JAGSND010000002.1"/>
</dbReference>
<dbReference type="Proteomes" id="UP000675664">
    <property type="component" value="Unassembled WGS sequence"/>
</dbReference>
<dbReference type="InterPro" id="IPR036388">
    <property type="entry name" value="WH-like_DNA-bd_sf"/>
</dbReference>
<reference evidence="2" key="1">
    <citation type="submission" date="2021-04" db="EMBL/GenBank/DDBJ databases">
        <title>Sinoanaerobacter chloroacetimidivorans sp. nov., an obligate anaerobic bacterium isolated from anaerobic sludge.</title>
        <authorList>
            <person name="Bao Y."/>
        </authorList>
    </citation>
    <scope>NUCLEOTIDE SEQUENCE</scope>
    <source>
        <strain evidence="2">BAD-6</strain>
    </source>
</reference>
<feature type="domain" description="HTH marR-type" evidence="1">
    <location>
        <begin position="9"/>
        <end position="146"/>
    </location>
</feature>
<dbReference type="AlphaFoldDB" id="A0A8J7VXV6"/>
<dbReference type="SMART" id="SM00347">
    <property type="entry name" value="HTH_MARR"/>
    <property type="match status" value="1"/>
</dbReference>
<reference evidence="2" key="2">
    <citation type="submission" date="2021-04" db="EMBL/GenBank/DDBJ databases">
        <authorList>
            <person name="Liu J."/>
        </authorList>
    </citation>
    <scope>NUCLEOTIDE SEQUENCE</scope>
    <source>
        <strain evidence="2">BAD-6</strain>
    </source>
</reference>
<accession>A0A8J7VXV6</accession>
<dbReference type="PANTHER" id="PTHR33164:SF101">
    <property type="entry name" value="TRANSCRIPTIONAL REPRESSOR MPRA"/>
    <property type="match status" value="1"/>
</dbReference>
<dbReference type="PRINTS" id="PR00598">
    <property type="entry name" value="HTHMARR"/>
</dbReference>
<name>A0A8J7VXV6_9FIRM</name>
<organism evidence="2 3">
    <name type="scientific">Sinanaerobacter chloroacetimidivorans</name>
    <dbReference type="NCBI Taxonomy" id="2818044"/>
    <lineage>
        <taxon>Bacteria</taxon>
        <taxon>Bacillati</taxon>
        <taxon>Bacillota</taxon>
        <taxon>Clostridia</taxon>
        <taxon>Peptostreptococcales</taxon>
        <taxon>Anaerovoracaceae</taxon>
        <taxon>Sinanaerobacter</taxon>
    </lineage>
</organism>
<proteinExistence type="predicted"/>
<dbReference type="PROSITE" id="PS50995">
    <property type="entry name" value="HTH_MARR_2"/>
    <property type="match status" value="1"/>
</dbReference>
<evidence type="ECO:0000313" key="3">
    <source>
        <dbReference type="Proteomes" id="UP000675664"/>
    </source>
</evidence>
<protein>
    <submittedName>
        <fullName evidence="2">MarR family transcriptional regulator</fullName>
    </submittedName>
</protein>
<dbReference type="Pfam" id="PF01047">
    <property type="entry name" value="MarR"/>
    <property type="match status" value="1"/>
</dbReference>
<evidence type="ECO:0000313" key="2">
    <source>
        <dbReference type="EMBL" id="MBR0597092.1"/>
    </source>
</evidence>